<keyword evidence="1" id="KW-0175">Coiled coil</keyword>
<proteinExistence type="predicted"/>
<dbReference type="InterPro" id="IPR013721">
    <property type="entry name" value="STAG"/>
</dbReference>
<feature type="compositionally biased region" description="Acidic residues" evidence="2">
    <location>
        <begin position="23"/>
        <end position="35"/>
    </location>
</feature>
<name>A0A225W8S9_9STRA</name>
<evidence type="ECO:0000313" key="4">
    <source>
        <dbReference type="EMBL" id="OWZ13407.1"/>
    </source>
</evidence>
<dbReference type="EMBL" id="NBNE01001587">
    <property type="protein sequence ID" value="OWZ13407.1"/>
    <property type="molecule type" value="Genomic_DNA"/>
</dbReference>
<organism evidence="4 5">
    <name type="scientific">Phytophthora megakarya</name>
    <dbReference type="NCBI Taxonomy" id="4795"/>
    <lineage>
        <taxon>Eukaryota</taxon>
        <taxon>Sar</taxon>
        <taxon>Stramenopiles</taxon>
        <taxon>Oomycota</taxon>
        <taxon>Peronosporomycetes</taxon>
        <taxon>Peronosporales</taxon>
        <taxon>Peronosporaceae</taxon>
        <taxon>Phytophthora</taxon>
    </lineage>
</organism>
<feature type="compositionally biased region" description="Basic and acidic residues" evidence="2">
    <location>
        <begin position="1305"/>
        <end position="1323"/>
    </location>
</feature>
<dbReference type="InterPro" id="IPR016024">
    <property type="entry name" value="ARM-type_fold"/>
</dbReference>
<feature type="compositionally biased region" description="Basic and acidic residues" evidence="2">
    <location>
        <begin position="1363"/>
        <end position="1392"/>
    </location>
</feature>
<feature type="region of interest" description="Disordered" evidence="2">
    <location>
        <begin position="1257"/>
        <end position="1416"/>
    </location>
</feature>
<dbReference type="PANTHER" id="PTHR11199">
    <property type="entry name" value="STROMAL ANTIGEN"/>
    <property type="match status" value="1"/>
</dbReference>
<feature type="domain" description="SCD" evidence="3">
    <location>
        <begin position="346"/>
        <end position="431"/>
    </location>
</feature>
<feature type="coiled-coil region" evidence="1">
    <location>
        <begin position="1114"/>
        <end position="1152"/>
    </location>
</feature>
<sequence length="1416" mass="161362">MSTRRGSRLRRKPTPIYQVEDTRDGEEELGTEQEEQEMRVANEQSEESSGEGEDDDFTPSGTRLKKPKTPHKVQTPVTKARSSRRKRSPWSETRHLRPAKEAKKSKNGTAAEGGSDEVHGNDRESLFEAIKSRKTPLENLLSEWRERFEEDNEKATREVLNLVLLACGGTSPCVPESEPLAQLDMNMSHLMDHVVEDLENANGEYPIMSRGRGTKKFQRNFEEFWEVLVKECYESEILFTSEIANTFIDWLTTLSSSELRPIRHTSTVAILALSNSLVRTAASISEQLAIATRQLNAETNSPGTTPGSRKSPNIRKVALLKENKVLYESRLQQIWKLVNSVFTGVVVHRYRDVMPEIRVVTMQCLGHWITTLPDRFLKDNFLKYLGWLLSDKSASVRIEVVEILCELYGNESFKQRMELFTSRFLSRYLELCTDVDVGVVEECIHLLIAVDKLSLISADIGLQPVEKLVFDAEHEDIRKAAAEFVCLQYDAFGVAVSKTKDTQLKKEQLNTQAIALVEFAEEYIQNHGIPEDAVETLVDAFWGLDDCLVLQDWRSMTDLLLADKSAPDLSNEQQTILLRLLVASVSKLVGSTSNRGASAAAKRESERLREEVTVAYCKDIPRLFQLYQADSDKLALLLQLIPMLTLKSEVIGHHSGLIKELLEKLKHAYLLHSGEELLTSLTLSIAHLVQTEHASLKREAEIIVHELVQDVIDKINHLLEADVKLYDALAIARHETSKTKGKNKRGRKTKSAKSKEISDVEYDLRIGLCRLKCLVKYLNIRDHLPPDLESSRVDVADHPEMQQGRMDNLVTAMGELLHRRSKSVSELHEGFRHVDTIKHVLTIVYSDLLWITAPIFKGIEDDKRSVGATSENADAEVDRYVSIQIQKVCRSRSTLEEALVSVLEMHLVRTNQITDEEHKESEKIPDLPSVNSMEPIQFEDEDLTSYVRDAQRFAFLTFCDVRCLFVEKFQDANPPYNALKWELPNVLVLLTHTHFDSEMDDAEQEPEFEDDMMENDPVIAEAKSKAISEWHEKQQQKAALLVALGRVSLCNPSKKRPAASVMEYLTSNDQASVEVVKAFGKKVKADAPVRYLEIQMIALRELFNNQILFWKQEIEAVEADEDNMDDEIAEQLAELKEKVQNNDQKLKELAKRFSQSLGVGKVPSSLRGPFLRFLCEGVRFALEQPNQFEFLQAMRPYLPRMDPSSMVQLHEYFMERLQVLDVPDDDDNLDQRWRSLFDFQSSINSVSFTNGRKRVSTDMMYSPPVKSKRRSASLEPTPMQGTSIPEDVDEENTERQHDEDAENVGDDKSEASRTDEGEQVDHNNRHRSSTRTRTNAASLPRKRQRRQRNDEGTSDGNIGSEQDNQHQDESKNVDDTPGRSDHKMESRLEVIDHNQSGAASEQDDDTIRNRRKRRRA</sequence>
<protein>
    <recommendedName>
        <fullName evidence="3">SCD domain-containing protein</fullName>
    </recommendedName>
</protein>
<dbReference type="GO" id="GO:0005634">
    <property type="term" value="C:nucleus"/>
    <property type="evidence" value="ECO:0007669"/>
    <property type="project" value="TreeGrafter"/>
</dbReference>
<dbReference type="Gene3D" id="1.25.10.10">
    <property type="entry name" value="Leucine-rich Repeat Variant"/>
    <property type="match status" value="1"/>
</dbReference>
<dbReference type="Pfam" id="PF08514">
    <property type="entry name" value="STAG"/>
    <property type="match status" value="1"/>
</dbReference>
<dbReference type="InterPro" id="IPR039662">
    <property type="entry name" value="Cohesin_Scc3/SA"/>
</dbReference>
<accession>A0A225W8S9</accession>
<reference evidence="5" key="1">
    <citation type="submission" date="2017-03" db="EMBL/GenBank/DDBJ databases">
        <title>Phytopthora megakarya and P. palmivora, two closely related causual agents of cacao black pod achieved similar genome size and gene model numbers by different mechanisms.</title>
        <authorList>
            <person name="Ali S."/>
            <person name="Shao J."/>
            <person name="Larry D.J."/>
            <person name="Kronmiller B."/>
            <person name="Shen D."/>
            <person name="Strem M.D."/>
            <person name="Melnick R.L."/>
            <person name="Guiltinan M.J."/>
            <person name="Tyler B.M."/>
            <person name="Meinhardt L.W."/>
            <person name="Bailey B.A."/>
        </authorList>
    </citation>
    <scope>NUCLEOTIDE SEQUENCE [LARGE SCALE GENOMIC DNA]</scope>
    <source>
        <strain evidence="5">zdho120</strain>
    </source>
</reference>
<dbReference type="GO" id="GO:0003682">
    <property type="term" value="F:chromatin binding"/>
    <property type="evidence" value="ECO:0007669"/>
    <property type="project" value="TreeGrafter"/>
</dbReference>
<gene>
    <name evidence="4" type="ORF">PHMEG_00013273</name>
</gene>
<dbReference type="Pfam" id="PF24571">
    <property type="entry name" value="HEAT_SCC3-SA"/>
    <property type="match status" value="1"/>
</dbReference>
<keyword evidence="5" id="KW-1185">Reference proteome</keyword>
<dbReference type="GO" id="GO:0000785">
    <property type="term" value="C:chromatin"/>
    <property type="evidence" value="ECO:0007669"/>
    <property type="project" value="TreeGrafter"/>
</dbReference>
<dbReference type="PANTHER" id="PTHR11199:SF0">
    <property type="entry name" value="LD34181P-RELATED"/>
    <property type="match status" value="1"/>
</dbReference>
<dbReference type="Proteomes" id="UP000198211">
    <property type="component" value="Unassembled WGS sequence"/>
</dbReference>
<feature type="compositionally biased region" description="Basic residues" evidence="2">
    <location>
        <begin position="1"/>
        <end position="13"/>
    </location>
</feature>
<feature type="compositionally biased region" description="Acidic residues" evidence="2">
    <location>
        <begin position="44"/>
        <end position="57"/>
    </location>
</feature>
<comment type="caution">
    <text evidence="4">The sequence shown here is derived from an EMBL/GenBank/DDBJ whole genome shotgun (WGS) entry which is preliminary data.</text>
</comment>
<dbReference type="SUPFAM" id="SSF48371">
    <property type="entry name" value="ARM repeat"/>
    <property type="match status" value="1"/>
</dbReference>
<dbReference type="InterPro" id="IPR020839">
    <property type="entry name" value="SCD"/>
</dbReference>
<dbReference type="GO" id="GO:0007062">
    <property type="term" value="P:sister chromatid cohesion"/>
    <property type="evidence" value="ECO:0007669"/>
    <property type="project" value="UniProtKB-ARBA"/>
</dbReference>
<dbReference type="InterPro" id="IPR011989">
    <property type="entry name" value="ARM-like"/>
</dbReference>
<dbReference type="GO" id="GO:0008278">
    <property type="term" value="C:cohesin complex"/>
    <property type="evidence" value="ECO:0007669"/>
    <property type="project" value="TreeGrafter"/>
</dbReference>
<dbReference type="Pfam" id="PF21581">
    <property type="entry name" value="SCD"/>
    <property type="match status" value="1"/>
</dbReference>
<evidence type="ECO:0000259" key="3">
    <source>
        <dbReference type="PROSITE" id="PS51425"/>
    </source>
</evidence>
<dbReference type="PROSITE" id="PS51425">
    <property type="entry name" value="SCD"/>
    <property type="match status" value="1"/>
</dbReference>
<feature type="region of interest" description="Disordered" evidence="2">
    <location>
        <begin position="1"/>
        <end position="121"/>
    </location>
</feature>
<evidence type="ECO:0000256" key="2">
    <source>
        <dbReference type="SAM" id="MobiDB-lite"/>
    </source>
</evidence>
<feature type="compositionally biased region" description="Basic and acidic residues" evidence="2">
    <location>
        <begin position="92"/>
        <end position="104"/>
    </location>
</feature>
<dbReference type="STRING" id="4795.A0A225W8S9"/>
<dbReference type="OrthoDB" id="498590at2759"/>
<dbReference type="InterPro" id="IPR056396">
    <property type="entry name" value="HEAT_SCC3-SA"/>
</dbReference>
<evidence type="ECO:0000256" key="1">
    <source>
        <dbReference type="SAM" id="Coils"/>
    </source>
</evidence>
<evidence type="ECO:0000313" key="5">
    <source>
        <dbReference type="Proteomes" id="UP000198211"/>
    </source>
</evidence>